<dbReference type="EMBL" id="LOTQ01000040">
    <property type="protein sequence ID" value="KVA01598.1"/>
    <property type="molecule type" value="Genomic_DNA"/>
</dbReference>
<dbReference type="Proteomes" id="UP000494222">
    <property type="component" value="Unassembled WGS sequence"/>
</dbReference>
<name>A0A1B4NNA0_9BURK</name>
<keyword evidence="11" id="KW-1185">Reference proteome</keyword>
<dbReference type="HAMAP" id="MF_00368">
    <property type="entry name" value="Ribosomal_bL12"/>
    <property type="match status" value="1"/>
</dbReference>
<comment type="similarity">
    <text evidence="1 4">Belongs to the bacterial ribosomal protein bL12 family.</text>
</comment>
<dbReference type="GO" id="GO:0006412">
    <property type="term" value="P:translation"/>
    <property type="evidence" value="ECO:0007669"/>
    <property type="project" value="UniProtKB-UniRule"/>
</dbReference>
<dbReference type="RefSeq" id="WP_040143030.1">
    <property type="nucleotide sequence ID" value="NZ_CABVPL010000078.1"/>
</dbReference>
<dbReference type="Pfam" id="PF00542">
    <property type="entry name" value="Ribosomal_L12"/>
    <property type="match status" value="1"/>
</dbReference>
<keyword evidence="3 4" id="KW-0687">Ribonucleoprotein</keyword>
<dbReference type="GeneID" id="99793425"/>
<dbReference type="KEGG" id="blat:WK25_01005"/>
<dbReference type="Proteomes" id="UP000430232">
    <property type="component" value="Unassembled WGS sequence"/>
</dbReference>
<comment type="function">
    <text evidence="4">Forms part of the ribosomal stalk which helps the ribosome interact with GTP-bound translation factors. Is thus essential for accurate translation.</text>
</comment>
<evidence type="ECO:0000313" key="11">
    <source>
        <dbReference type="Proteomes" id="UP000430232"/>
    </source>
</evidence>
<dbReference type="PANTHER" id="PTHR45987:SF4">
    <property type="entry name" value="LARGE RIBOSOMAL SUBUNIT PROTEIN BL12M"/>
    <property type="match status" value="1"/>
</dbReference>
<dbReference type="EMBL" id="CABVPL010000078">
    <property type="protein sequence ID" value="VWC26897.1"/>
    <property type="molecule type" value="Genomic_DNA"/>
</dbReference>
<protein>
    <recommendedName>
        <fullName evidence="4">Large ribosomal subunit protein bL12</fullName>
    </recommendedName>
</protein>
<dbReference type="OrthoDB" id="9811748at2"/>
<dbReference type="InterPro" id="IPR008932">
    <property type="entry name" value="Ribosomal_bL12_oligo"/>
</dbReference>
<dbReference type="SUPFAM" id="SSF48300">
    <property type="entry name" value="Ribosomal protein L7/12, oligomerisation (N-terminal) domain"/>
    <property type="match status" value="1"/>
</dbReference>
<evidence type="ECO:0000259" key="5">
    <source>
        <dbReference type="Pfam" id="PF00542"/>
    </source>
</evidence>
<reference evidence="7 11" key="2">
    <citation type="submission" date="2019-09" db="EMBL/GenBank/DDBJ databases">
        <title>Draft genome sequences of 48 bacterial type strains from the CCUG.</title>
        <authorList>
            <person name="Tunovic T."/>
            <person name="Pineiro-Iglesias B."/>
            <person name="Unosson C."/>
            <person name="Inganas E."/>
            <person name="Ohlen M."/>
            <person name="Cardew S."/>
            <person name="Jensie-Markopoulos S."/>
            <person name="Salva-Serra F."/>
            <person name="Jaen-Luchoro D."/>
            <person name="Karlsson R."/>
            <person name="Svensson-Stadler L."/>
            <person name="Chun J."/>
            <person name="Moore E."/>
        </authorList>
    </citation>
    <scope>NUCLEOTIDE SEQUENCE [LARGE SCALE GENOMIC DNA]</scope>
    <source>
        <strain evidence="7 11">CCUG 54555</strain>
    </source>
</reference>
<evidence type="ECO:0000313" key="8">
    <source>
        <dbReference type="EMBL" id="KVA01598.1"/>
    </source>
</evidence>
<evidence type="ECO:0000313" key="10">
    <source>
        <dbReference type="Proteomes" id="UP000056450"/>
    </source>
</evidence>
<evidence type="ECO:0000259" key="6">
    <source>
        <dbReference type="Pfam" id="PF16320"/>
    </source>
</evidence>
<dbReference type="SUPFAM" id="SSF54736">
    <property type="entry name" value="ClpS-like"/>
    <property type="match status" value="1"/>
</dbReference>
<proteinExistence type="inferred from homology"/>
<dbReference type="GO" id="GO:0003735">
    <property type="term" value="F:structural constituent of ribosome"/>
    <property type="evidence" value="ECO:0007669"/>
    <property type="project" value="InterPro"/>
</dbReference>
<evidence type="ECO:0000256" key="1">
    <source>
        <dbReference type="ARBA" id="ARBA00007197"/>
    </source>
</evidence>
<dbReference type="NCBIfam" id="TIGR00855">
    <property type="entry name" value="L12"/>
    <property type="match status" value="1"/>
</dbReference>
<dbReference type="CDD" id="cd00387">
    <property type="entry name" value="Ribosomal_L7_L12"/>
    <property type="match status" value="1"/>
</dbReference>
<dbReference type="PANTHER" id="PTHR45987">
    <property type="entry name" value="39S RIBOSOMAL PROTEIN L12"/>
    <property type="match status" value="1"/>
</dbReference>
<sequence length="124" mass="12489">MAIAKEDILAAVEGMTVLELNELVKAFEEKFGVSAAAVAVAGPAGGGAAAAAEEKTEFTVVLAEAGSNKVAVIKAVRELTGLGLKEAKDVVDGAPKAVKEGVDKAAADEAKKKLEEAGAKVEVK</sequence>
<feature type="domain" description="Large ribosomal subunit protein bL12 oligomerization" evidence="6">
    <location>
        <begin position="5"/>
        <end position="52"/>
    </location>
</feature>
<feature type="domain" description="Large ribosomal subunit protein bL12 C-terminal" evidence="5">
    <location>
        <begin position="58"/>
        <end position="124"/>
    </location>
</feature>
<dbReference type="InterPro" id="IPR014719">
    <property type="entry name" value="Ribosomal_bL12_C/ClpS-like"/>
</dbReference>
<dbReference type="Gene3D" id="3.30.1390.10">
    <property type="match status" value="1"/>
</dbReference>
<evidence type="ECO:0000313" key="9">
    <source>
        <dbReference type="EMBL" id="VWC26897.1"/>
    </source>
</evidence>
<organism evidence="7 11">
    <name type="scientific">Burkholderia latens</name>
    <dbReference type="NCBI Taxonomy" id="488446"/>
    <lineage>
        <taxon>Bacteria</taxon>
        <taxon>Pseudomonadati</taxon>
        <taxon>Pseudomonadota</taxon>
        <taxon>Betaproteobacteria</taxon>
        <taxon>Burkholderiales</taxon>
        <taxon>Burkholderiaceae</taxon>
        <taxon>Burkholderia</taxon>
        <taxon>Burkholderia cepacia complex</taxon>
    </lineage>
</organism>
<dbReference type="AlphaFoldDB" id="A0A1B4NNA0"/>
<dbReference type="InterPro" id="IPR000206">
    <property type="entry name" value="Ribosomal_bL12"/>
</dbReference>
<evidence type="ECO:0000256" key="4">
    <source>
        <dbReference type="HAMAP-Rule" id="MF_00368"/>
    </source>
</evidence>
<comment type="subunit">
    <text evidence="4">Homodimer. Part of the ribosomal stalk of the 50S ribosomal subunit. Forms a multimeric L10(L12)X complex, where L10 forms an elongated spine to which 2 to 4 L12 dimers bind in a sequential fashion. Binds GTP-bound translation factors.</text>
</comment>
<keyword evidence="2 4" id="KW-0689">Ribosomal protein</keyword>
<dbReference type="EMBL" id="VZOJ01000042">
    <property type="protein sequence ID" value="KAB0640809.1"/>
    <property type="molecule type" value="Genomic_DNA"/>
</dbReference>
<dbReference type="GO" id="GO:0003729">
    <property type="term" value="F:mRNA binding"/>
    <property type="evidence" value="ECO:0007669"/>
    <property type="project" value="TreeGrafter"/>
</dbReference>
<dbReference type="GO" id="GO:0022625">
    <property type="term" value="C:cytosolic large ribosomal subunit"/>
    <property type="evidence" value="ECO:0007669"/>
    <property type="project" value="TreeGrafter"/>
</dbReference>
<accession>A0A1B4NNA0</accession>
<dbReference type="InterPro" id="IPR013823">
    <property type="entry name" value="Ribosomal_bL12_C"/>
</dbReference>
<reference evidence="8 10" key="1">
    <citation type="submission" date="2015-11" db="EMBL/GenBank/DDBJ databases">
        <title>Expanding the genomic diversity of Burkholderia species for the development of highly accurate diagnostics.</title>
        <authorList>
            <person name="Sahl J."/>
            <person name="Keim P."/>
            <person name="Wagner D."/>
        </authorList>
    </citation>
    <scope>NUCLEOTIDE SEQUENCE [LARGE SCALE GENOMIC DNA]</scope>
    <source>
        <strain evidence="8 10">RF32-BP12</strain>
    </source>
</reference>
<evidence type="ECO:0000256" key="2">
    <source>
        <dbReference type="ARBA" id="ARBA00022980"/>
    </source>
</evidence>
<dbReference type="Pfam" id="PF16320">
    <property type="entry name" value="Ribosomal_L12_N"/>
    <property type="match status" value="1"/>
</dbReference>
<reference evidence="9 12" key="3">
    <citation type="submission" date="2019-09" db="EMBL/GenBank/DDBJ databases">
        <authorList>
            <person name="Depoorter E."/>
        </authorList>
    </citation>
    <scope>NUCLEOTIDE SEQUENCE [LARGE SCALE GENOMIC DNA]</scope>
    <source>
        <strain evidence="9">LMG 24064</strain>
    </source>
</reference>
<dbReference type="FunFam" id="3.30.1390.10:FF:000001">
    <property type="entry name" value="50S ribosomal protein L7/L12"/>
    <property type="match status" value="1"/>
</dbReference>
<gene>
    <name evidence="4 8" type="primary">rplL</name>
    <name evidence="9" type="ORF">BLA24064_06122</name>
    <name evidence="7" type="ORF">F7R21_16770</name>
    <name evidence="8" type="ORF">WI41_24655</name>
</gene>
<dbReference type="InterPro" id="IPR036235">
    <property type="entry name" value="Ribosomal_bL12_oligo_N_sf"/>
</dbReference>
<evidence type="ECO:0000313" key="7">
    <source>
        <dbReference type="EMBL" id="KAB0640809.1"/>
    </source>
</evidence>
<dbReference type="Gene3D" id="1.20.5.710">
    <property type="entry name" value="Single helix bin"/>
    <property type="match status" value="1"/>
</dbReference>
<evidence type="ECO:0000256" key="3">
    <source>
        <dbReference type="ARBA" id="ARBA00023274"/>
    </source>
</evidence>
<evidence type="ECO:0000313" key="12">
    <source>
        <dbReference type="Proteomes" id="UP000494222"/>
    </source>
</evidence>
<dbReference type="Proteomes" id="UP000056450">
    <property type="component" value="Unassembled WGS sequence"/>
</dbReference>